<organism evidence="9 10">
    <name type="scientific">Roseicella aquatilis</name>
    <dbReference type="NCBI Taxonomy" id="2527868"/>
    <lineage>
        <taxon>Bacteria</taxon>
        <taxon>Pseudomonadati</taxon>
        <taxon>Pseudomonadota</taxon>
        <taxon>Alphaproteobacteria</taxon>
        <taxon>Acetobacterales</taxon>
        <taxon>Roseomonadaceae</taxon>
        <taxon>Roseicella</taxon>
    </lineage>
</organism>
<dbReference type="SUPFAM" id="SSF53383">
    <property type="entry name" value="PLP-dependent transferases"/>
    <property type="match status" value="1"/>
</dbReference>
<evidence type="ECO:0000259" key="8">
    <source>
        <dbReference type="Pfam" id="PF00155"/>
    </source>
</evidence>
<dbReference type="EMBL" id="SKBM01000038">
    <property type="protein sequence ID" value="TCZ53614.1"/>
    <property type="molecule type" value="Genomic_DNA"/>
</dbReference>
<dbReference type="RefSeq" id="WP_132296279.1">
    <property type="nucleotide sequence ID" value="NZ_SKBM01000038.1"/>
</dbReference>
<dbReference type="InterPro" id="IPR015424">
    <property type="entry name" value="PyrdxlP-dep_Trfase"/>
</dbReference>
<dbReference type="NCBIfam" id="NF004770">
    <property type="entry name" value="PRK06108.1"/>
    <property type="match status" value="1"/>
</dbReference>
<gene>
    <name evidence="9" type="ORF">EXY23_24560</name>
</gene>
<reference evidence="9 10" key="1">
    <citation type="submission" date="2019-03" db="EMBL/GenBank/DDBJ databases">
        <title>Paracraurococcus aquatilis NE82 genome sequence.</title>
        <authorList>
            <person name="Zhao Y."/>
            <person name="Du Z."/>
        </authorList>
    </citation>
    <scope>NUCLEOTIDE SEQUENCE [LARGE SCALE GENOMIC DNA]</scope>
    <source>
        <strain evidence="9 10">NE82</strain>
    </source>
</reference>
<dbReference type="PROSITE" id="PS00105">
    <property type="entry name" value="AA_TRANSFER_CLASS_1"/>
    <property type="match status" value="1"/>
</dbReference>
<accession>A0A4R4D3J6</accession>
<comment type="similarity">
    <text evidence="2 7">Belongs to the class-I pyridoxal-phosphate-dependent aminotransferase family.</text>
</comment>
<evidence type="ECO:0000256" key="5">
    <source>
        <dbReference type="ARBA" id="ARBA00022898"/>
    </source>
</evidence>
<evidence type="ECO:0000256" key="3">
    <source>
        <dbReference type="ARBA" id="ARBA00022576"/>
    </source>
</evidence>
<keyword evidence="10" id="KW-1185">Reference proteome</keyword>
<comment type="catalytic activity">
    <reaction evidence="6">
        <text>L-aspartate + 2-oxoglutarate = oxaloacetate + L-glutamate</text>
        <dbReference type="Rhea" id="RHEA:21824"/>
        <dbReference type="ChEBI" id="CHEBI:16452"/>
        <dbReference type="ChEBI" id="CHEBI:16810"/>
        <dbReference type="ChEBI" id="CHEBI:29985"/>
        <dbReference type="ChEBI" id="CHEBI:29991"/>
        <dbReference type="EC" id="2.6.1.1"/>
    </reaction>
</comment>
<dbReference type="EC" id="2.6.1.-" evidence="7"/>
<dbReference type="Proteomes" id="UP000295023">
    <property type="component" value="Unassembled WGS sequence"/>
</dbReference>
<dbReference type="Gene3D" id="3.90.1150.10">
    <property type="entry name" value="Aspartate Aminotransferase, domain 1"/>
    <property type="match status" value="1"/>
</dbReference>
<dbReference type="InterPro" id="IPR004838">
    <property type="entry name" value="NHTrfase_class1_PyrdxlP-BS"/>
</dbReference>
<dbReference type="InterPro" id="IPR015422">
    <property type="entry name" value="PyrdxlP-dep_Trfase_small"/>
</dbReference>
<dbReference type="AlphaFoldDB" id="A0A4R4D3J6"/>
<evidence type="ECO:0000256" key="4">
    <source>
        <dbReference type="ARBA" id="ARBA00022679"/>
    </source>
</evidence>
<evidence type="ECO:0000313" key="9">
    <source>
        <dbReference type="EMBL" id="TCZ53614.1"/>
    </source>
</evidence>
<evidence type="ECO:0000256" key="7">
    <source>
        <dbReference type="RuleBase" id="RU000481"/>
    </source>
</evidence>
<dbReference type="Pfam" id="PF00155">
    <property type="entry name" value="Aminotran_1_2"/>
    <property type="match status" value="1"/>
</dbReference>
<feature type="domain" description="Aminotransferase class I/classII large" evidence="8">
    <location>
        <begin position="30"/>
        <end position="379"/>
    </location>
</feature>
<dbReference type="GO" id="GO:0004069">
    <property type="term" value="F:L-aspartate:2-oxoglutarate aminotransferase activity"/>
    <property type="evidence" value="ECO:0007669"/>
    <property type="project" value="UniProtKB-EC"/>
</dbReference>
<proteinExistence type="inferred from homology"/>
<keyword evidence="4 7" id="KW-0808">Transferase</keyword>
<keyword evidence="3 7" id="KW-0032">Aminotransferase</keyword>
<evidence type="ECO:0000256" key="2">
    <source>
        <dbReference type="ARBA" id="ARBA00007441"/>
    </source>
</evidence>
<dbReference type="OrthoDB" id="9763453at2"/>
<dbReference type="PANTHER" id="PTHR46383">
    <property type="entry name" value="ASPARTATE AMINOTRANSFERASE"/>
    <property type="match status" value="1"/>
</dbReference>
<dbReference type="CDD" id="cd00609">
    <property type="entry name" value="AAT_like"/>
    <property type="match status" value="1"/>
</dbReference>
<dbReference type="GO" id="GO:0006520">
    <property type="term" value="P:amino acid metabolic process"/>
    <property type="evidence" value="ECO:0007669"/>
    <property type="project" value="InterPro"/>
</dbReference>
<protein>
    <recommendedName>
        <fullName evidence="7">Aminotransferase</fullName>
        <ecNumber evidence="7">2.6.1.-</ecNumber>
    </recommendedName>
</protein>
<dbReference type="InterPro" id="IPR050596">
    <property type="entry name" value="AspAT/PAT-like"/>
</dbReference>
<sequence length="387" mass="41618">MTLTAPRAPVAALESSKIREVFNDGRDIPDLIPLWIGEPDIPTPDFITRAANASLAAGETFYSPNLGIEPLREAIARYQQRCGRRVTADRVCATSSGVNAIMLACQAVLDPGDEVVTLAPHWPNIGAIPLILSAPVRTVPLHLAQGLWRVDLDRLLAAITPRTRLALLNSPGNPTGFAFTAEEQRVILDHCRRTGTWILADEVYERLYYDGPAAPSFLDIAGPEDRVIGVNSFSKSWAMTGWRLGWLVAPPALMDGLSKLVEYNTSCAPVFVQRAGVAALDGGDGFIEETAALFRRLRDRTAAALNAVPGITAPVAAGGMYSFFRVEGMADSLAEAKRMSRGAKVGLAPGSAFGPGGEGHFRLCFAQQEATLDRALERVTGWLRRGG</sequence>
<evidence type="ECO:0000313" key="10">
    <source>
        <dbReference type="Proteomes" id="UP000295023"/>
    </source>
</evidence>
<comment type="caution">
    <text evidence="9">The sequence shown here is derived from an EMBL/GenBank/DDBJ whole genome shotgun (WGS) entry which is preliminary data.</text>
</comment>
<dbReference type="InterPro" id="IPR015421">
    <property type="entry name" value="PyrdxlP-dep_Trfase_major"/>
</dbReference>
<comment type="cofactor">
    <cofactor evidence="1 7">
        <name>pyridoxal 5'-phosphate</name>
        <dbReference type="ChEBI" id="CHEBI:597326"/>
    </cofactor>
</comment>
<dbReference type="GO" id="GO:0030170">
    <property type="term" value="F:pyridoxal phosphate binding"/>
    <property type="evidence" value="ECO:0007669"/>
    <property type="project" value="InterPro"/>
</dbReference>
<keyword evidence="5" id="KW-0663">Pyridoxal phosphate</keyword>
<evidence type="ECO:0000256" key="1">
    <source>
        <dbReference type="ARBA" id="ARBA00001933"/>
    </source>
</evidence>
<dbReference type="Gene3D" id="3.40.640.10">
    <property type="entry name" value="Type I PLP-dependent aspartate aminotransferase-like (Major domain)"/>
    <property type="match status" value="1"/>
</dbReference>
<evidence type="ECO:0000256" key="6">
    <source>
        <dbReference type="ARBA" id="ARBA00049185"/>
    </source>
</evidence>
<dbReference type="InterPro" id="IPR004839">
    <property type="entry name" value="Aminotransferase_I/II_large"/>
</dbReference>
<name>A0A4R4D3J6_9PROT</name>